<dbReference type="EMBL" id="CWKI01000015">
    <property type="protein sequence ID" value="CTR11089.1"/>
    <property type="molecule type" value="Genomic_DNA"/>
</dbReference>
<accession>A0A0K3CN80</accession>
<sequence>MADTADPPLTPLTVASLIADAQAALLPPPTVETLLHRLVFPYRTIPCYRGGNGLHHSDFVDAFHPAAKPSSTFSGLFSLPSLGSILSRTGAEVLSSLVGDAKNRVLYDLTSDERAALDKALESFFSPQPRYTSSYSQILPFVKAFWDVCKAVAPDLPDRTWATDPHAYEFDHPLHPLLYNTQSIFAALKSLTANEGPAGVHVYNDLGRSDRTVLEELEKQLVTSMGGAKNEVVLLLDNARFRPIFILGLDDSNPSLRKLIDDLGADGGPRASLESVGAVDPETVSRLTLVGHRLKTRVVKKNYVLVFGAEVRLDASLESEQQSLLHMLALAALADNDNLRKEIETELLRHLASTCELHGEASPSVSPSTSPSTSSSQSTPLKCAGRPALPLENDSPESGTSTVDEPPTFKAFLSKLKAQRATSPSRYRLVTFDELEKGCAFTAAFVGYHGQLVGYLHFPSSAPLEKPSSAKVPSLPPTPPPTPPPCSSHMDDALGVPPAEPILLLSGRRLGSGHQGYVYRTHCAGSPFPFLAKYSHDWEGFTLMEDEAKFYRQNREVLEEEQLAPRFVGSWKTEGNGSPRRNGSATMLLLVEEWGQALTSFRDLKGCEAQRHMKELAMRFHLSLQHKHESLSSRNVVWRPDEGSTSLRLIDFASSEPHKCTGKSVCSELEFAAKRRTRQAVKEELLRVATVQQELERQATREAALWWTVTAGVGEGERLETGPCEVELGQKRKASPGREGGDGNEGFESPPATPRQRPAKRMA</sequence>
<dbReference type="AlphaFoldDB" id="A0A0K3CN80"/>
<keyword evidence="3" id="KW-1185">Reference proteome</keyword>
<organism evidence="2 3">
    <name type="scientific">Rhodotorula toruloides</name>
    <name type="common">Yeast</name>
    <name type="synonym">Rhodosporidium toruloides</name>
    <dbReference type="NCBI Taxonomy" id="5286"/>
    <lineage>
        <taxon>Eukaryota</taxon>
        <taxon>Fungi</taxon>
        <taxon>Dikarya</taxon>
        <taxon>Basidiomycota</taxon>
        <taxon>Pucciniomycotina</taxon>
        <taxon>Microbotryomycetes</taxon>
        <taxon>Sporidiobolales</taxon>
        <taxon>Sporidiobolaceae</taxon>
        <taxon>Rhodotorula</taxon>
    </lineage>
</organism>
<evidence type="ECO:0000256" key="1">
    <source>
        <dbReference type="SAM" id="MobiDB-lite"/>
    </source>
</evidence>
<feature type="region of interest" description="Disordered" evidence="1">
    <location>
        <begin position="466"/>
        <end position="493"/>
    </location>
</feature>
<evidence type="ECO:0008006" key="4">
    <source>
        <dbReference type="Google" id="ProtNLM"/>
    </source>
</evidence>
<feature type="compositionally biased region" description="Low complexity" evidence="1">
    <location>
        <begin position="362"/>
        <end position="380"/>
    </location>
</feature>
<feature type="region of interest" description="Disordered" evidence="1">
    <location>
        <begin position="718"/>
        <end position="763"/>
    </location>
</feature>
<feature type="compositionally biased region" description="Pro residues" evidence="1">
    <location>
        <begin position="474"/>
        <end position="486"/>
    </location>
</feature>
<evidence type="ECO:0000313" key="3">
    <source>
        <dbReference type="Proteomes" id="UP000199069"/>
    </source>
</evidence>
<dbReference type="Proteomes" id="UP000199069">
    <property type="component" value="Unassembled WGS sequence"/>
</dbReference>
<feature type="region of interest" description="Disordered" evidence="1">
    <location>
        <begin position="359"/>
        <end position="406"/>
    </location>
</feature>
<protein>
    <recommendedName>
        <fullName evidence="4">Proteophosphoglycan ppg4</fullName>
    </recommendedName>
</protein>
<evidence type="ECO:0000313" key="2">
    <source>
        <dbReference type="EMBL" id="CTR11089.1"/>
    </source>
</evidence>
<proteinExistence type="predicted"/>
<reference evidence="2 3" key="1">
    <citation type="submission" date="2015-07" db="EMBL/GenBank/DDBJ databases">
        <authorList>
            <person name="Cajimat M.N.B."/>
            <person name="Milazzo M.L."/>
            <person name="Fulhorst C.F."/>
        </authorList>
    </citation>
    <scope>NUCLEOTIDE SEQUENCE [LARGE SCALE GENOMIC DNA]</scope>
    <source>
        <strain evidence="2">Single colony</strain>
    </source>
</reference>
<name>A0A0K3CN80_RHOTO</name>
<gene>
    <name evidence="2" type="primary">FGENESH: predicted gene_15.231</name>
    <name evidence="2" type="ORF">BN2166_0069500</name>
</gene>